<dbReference type="Pfam" id="PF00386">
    <property type="entry name" value="C1q"/>
    <property type="match status" value="1"/>
</dbReference>
<dbReference type="InterPro" id="IPR008983">
    <property type="entry name" value="Tumour_necrosis_fac-like_dom"/>
</dbReference>
<comment type="caution">
    <text evidence="2">The sequence shown here is derived from an EMBL/GenBank/DDBJ whole genome shotgun (WGS) entry which is preliminary data.</text>
</comment>
<dbReference type="Gene3D" id="2.60.120.40">
    <property type="match status" value="1"/>
</dbReference>
<dbReference type="AlphaFoldDB" id="A0AA88YAS8"/>
<reference evidence="2" key="1">
    <citation type="submission" date="2019-08" db="EMBL/GenBank/DDBJ databases">
        <title>The improved chromosome-level genome for the pearl oyster Pinctada fucata martensii using PacBio sequencing and Hi-C.</title>
        <authorList>
            <person name="Zheng Z."/>
        </authorList>
    </citation>
    <scope>NUCLEOTIDE SEQUENCE</scope>
    <source>
        <strain evidence="2">ZZ-2019</strain>
        <tissue evidence="2">Adductor muscle</tissue>
    </source>
</reference>
<dbReference type="PROSITE" id="PS50871">
    <property type="entry name" value="C1Q"/>
    <property type="match status" value="1"/>
</dbReference>
<dbReference type="Proteomes" id="UP001186944">
    <property type="component" value="Unassembled WGS sequence"/>
</dbReference>
<evidence type="ECO:0000259" key="1">
    <source>
        <dbReference type="PROSITE" id="PS50871"/>
    </source>
</evidence>
<feature type="domain" description="C1q" evidence="1">
    <location>
        <begin position="1"/>
        <end position="74"/>
    </location>
</feature>
<name>A0AA88YAS8_PINIB</name>
<accession>A0AA88YAS8</accession>
<sequence length="74" mass="8290">MTDSPFNAVETHLMKNGVIMARTYSNVTNSLGNSGNMAVTQLDKGDRVWVRLGYVDDLYGIDEEYTSFSGFLLY</sequence>
<evidence type="ECO:0000313" key="3">
    <source>
        <dbReference type="Proteomes" id="UP001186944"/>
    </source>
</evidence>
<dbReference type="SUPFAM" id="SSF49842">
    <property type="entry name" value="TNF-like"/>
    <property type="match status" value="1"/>
</dbReference>
<gene>
    <name evidence="2" type="ORF">FSP39_001836</name>
</gene>
<dbReference type="EMBL" id="VSWD01000005">
    <property type="protein sequence ID" value="KAK3101218.1"/>
    <property type="molecule type" value="Genomic_DNA"/>
</dbReference>
<protein>
    <recommendedName>
        <fullName evidence="1">C1q domain-containing protein</fullName>
    </recommendedName>
</protein>
<dbReference type="PRINTS" id="PR00007">
    <property type="entry name" value="COMPLEMNTC1Q"/>
</dbReference>
<keyword evidence="3" id="KW-1185">Reference proteome</keyword>
<organism evidence="2 3">
    <name type="scientific">Pinctada imbricata</name>
    <name type="common">Atlantic pearl-oyster</name>
    <name type="synonym">Pinctada martensii</name>
    <dbReference type="NCBI Taxonomy" id="66713"/>
    <lineage>
        <taxon>Eukaryota</taxon>
        <taxon>Metazoa</taxon>
        <taxon>Spiralia</taxon>
        <taxon>Lophotrochozoa</taxon>
        <taxon>Mollusca</taxon>
        <taxon>Bivalvia</taxon>
        <taxon>Autobranchia</taxon>
        <taxon>Pteriomorphia</taxon>
        <taxon>Pterioida</taxon>
        <taxon>Pterioidea</taxon>
        <taxon>Pteriidae</taxon>
        <taxon>Pinctada</taxon>
    </lineage>
</organism>
<evidence type="ECO:0000313" key="2">
    <source>
        <dbReference type="EMBL" id="KAK3101218.1"/>
    </source>
</evidence>
<proteinExistence type="predicted"/>
<dbReference type="InterPro" id="IPR001073">
    <property type="entry name" value="C1q_dom"/>
</dbReference>